<evidence type="ECO:0000313" key="2">
    <source>
        <dbReference type="RefSeq" id="XP_018089055.1"/>
    </source>
</evidence>
<dbReference type="SUPFAM" id="SSF57845">
    <property type="entry name" value="B-box zinc-binding domain"/>
    <property type="match status" value="4"/>
</dbReference>
<keyword evidence="1" id="KW-1185">Reference proteome</keyword>
<dbReference type="Gene3D" id="4.10.830.40">
    <property type="match status" value="2"/>
</dbReference>
<gene>
    <name evidence="2" type="primary">LOC108700412</name>
</gene>
<dbReference type="GeneID" id="108700412"/>
<dbReference type="SUPFAM" id="SSF57850">
    <property type="entry name" value="RING/U-box"/>
    <property type="match status" value="5"/>
</dbReference>
<dbReference type="PROSITE" id="PS50119">
    <property type="entry name" value="ZF_BBOX"/>
    <property type="match status" value="4"/>
</dbReference>
<dbReference type="CDD" id="cd19769">
    <property type="entry name" value="Bbox2_TRIM16-like"/>
    <property type="match status" value="1"/>
</dbReference>
<dbReference type="Bgee" id="108700412">
    <property type="expression patterns" value="Expressed in lung and 7 other cell types or tissues"/>
</dbReference>
<dbReference type="SMART" id="SM00184">
    <property type="entry name" value="RING"/>
    <property type="match status" value="5"/>
</dbReference>
<dbReference type="PANTHER" id="PTHR25465:SF39">
    <property type="entry name" value="E3 UBIQUITIN-PROTEIN LIGASE TRIM47-LIKE"/>
    <property type="match status" value="1"/>
</dbReference>
<dbReference type="InterPro" id="IPR001841">
    <property type="entry name" value="Znf_RING"/>
</dbReference>
<dbReference type="RefSeq" id="XP_018089055.1">
    <property type="nucleotide sequence ID" value="XM_018233566.2"/>
</dbReference>
<dbReference type="Proteomes" id="UP000186698">
    <property type="component" value="Chromosome 8S"/>
</dbReference>
<organism evidence="1 2">
    <name type="scientific">Xenopus laevis</name>
    <name type="common">African clawed frog</name>
    <dbReference type="NCBI Taxonomy" id="8355"/>
    <lineage>
        <taxon>Eukaryota</taxon>
        <taxon>Metazoa</taxon>
        <taxon>Chordata</taxon>
        <taxon>Craniata</taxon>
        <taxon>Vertebrata</taxon>
        <taxon>Euteleostomi</taxon>
        <taxon>Amphibia</taxon>
        <taxon>Batrachia</taxon>
        <taxon>Anura</taxon>
        <taxon>Pipoidea</taxon>
        <taxon>Pipidae</taxon>
        <taxon>Xenopodinae</taxon>
        <taxon>Xenopus</taxon>
        <taxon>Xenopus</taxon>
    </lineage>
</organism>
<dbReference type="InterPro" id="IPR051051">
    <property type="entry name" value="E3_ubiq-ligase_TRIM/RNF"/>
</dbReference>
<dbReference type="AlphaFoldDB" id="A0A1L8F523"/>
<reference evidence="2" key="1">
    <citation type="submission" date="2025-08" db="UniProtKB">
        <authorList>
            <consortium name="RefSeq"/>
        </authorList>
    </citation>
    <scope>IDENTIFICATION</scope>
    <source>
        <strain evidence="2">J_2021</strain>
        <tissue evidence="2">Erythrocytes</tissue>
    </source>
</reference>
<dbReference type="PaxDb" id="8355-A0A1L8F523"/>
<sequence>MATAGVRDELNCSVCWKIYTDPVTLPCGHNYCLVCIERTWDWQKSIEEKPSCPMCRHIYGKQPELNINLSLCNITERFHVTAPDHGRTEILCTYCDSSVAAAKSCLLCETSLCDRHVQEHSKSPGHVLTVPNASFQDAKCSTHQELLRYLCTEDEAPVCVSCCLAGEHRGHKVELLNEDNKEKYIQAMAAAGMRSELTCFMCRGIYKMPVTLPCGHNFCLICIERTWKRRKGFEEDFSCPECQHRYKKRRELNNNMTLCYIAMDFLRTQPQHGTLCSYCDFSVRAAKFCLDCEASLCDYHVQKHSQSVQHKLIDSRTIFRHRVCGTHQKPLEYFCWEDEACVCEGCVPGHEGHRLEKLNKGTEQILRELQENQEKKQRILEVMRISDLKHKLSCSKCREIYTEPVTLPCGHNFCRVCIERTWKELRNEKYFCNECTVRYREQPPLKRNVTLSNITKLFLIYRKKGTCPVPAVKQDSYLTCSVCREIYTEPVTLSCGHNFCLVCIVRTWEEQREKNEAPYCPECREKYWIYPGLYKNPSLGHMVQRVTQRDTFLRVFCTYCLHSAVPATKSCLHCATSMCEDHVTQHSQSPEHELTEPAARCSAHQELLRYLCTEDGAHVCVSCCLAGEHRGHKLELLNEASEIRNIQDKLSCSVCCKIYTEPVTLPCGHNFCLVCIVRTWEEQRERREEPSCPQCGVKYMREMELRKNNTLCNIVPLLVPPPEHDPSCVPKHSKSAEHVSSEPSASPGLTHCSAHRELLRYLCTEDGAPVCLSCCLAGDHRGHKVQMFHEELKQRKNSFDKLALDTDKEE</sequence>
<dbReference type="InterPro" id="IPR013083">
    <property type="entry name" value="Znf_RING/FYVE/PHD"/>
</dbReference>
<dbReference type="InterPro" id="IPR017907">
    <property type="entry name" value="Znf_RING_CS"/>
</dbReference>
<dbReference type="Pfam" id="PF00643">
    <property type="entry name" value="zf-B_box"/>
    <property type="match status" value="4"/>
</dbReference>
<dbReference type="PANTHER" id="PTHR25465">
    <property type="entry name" value="B-BOX DOMAIN CONTAINING"/>
    <property type="match status" value="1"/>
</dbReference>
<dbReference type="SMART" id="SM00336">
    <property type="entry name" value="BBOX"/>
    <property type="match status" value="4"/>
</dbReference>
<dbReference type="OMA" id="CNITERF"/>
<dbReference type="KEGG" id="xla:108700412"/>
<dbReference type="OrthoDB" id="6105938at2759"/>
<dbReference type="Gene3D" id="3.30.160.60">
    <property type="entry name" value="Classic Zinc Finger"/>
    <property type="match status" value="4"/>
</dbReference>
<dbReference type="PROSITE" id="PS50089">
    <property type="entry name" value="ZF_RING_2"/>
    <property type="match status" value="5"/>
</dbReference>
<dbReference type="Gene3D" id="3.30.40.10">
    <property type="entry name" value="Zinc/RING finger domain, C3HC4 (zinc finger)"/>
    <property type="match status" value="5"/>
</dbReference>
<dbReference type="PROSITE" id="PS00518">
    <property type="entry name" value="ZF_RING_1"/>
    <property type="match status" value="5"/>
</dbReference>
<dbReference type="InterPro" id="IPR000315">
    <property type="entry name" value="Znf_B-box"/>
</dbReference>
<evidence type="ECO:0000313" key="1">
    <source>
        <dbReference type="Proteomes" id="UP000186698"/>
    </source>
</evidence>
<dbReference type="GO" id="GO:0008270">
    <property type="term" value="F:zinc ion binding"/>
    <property type="evidence" value="ECO:0007669"/>
    <property type="project" value="InterPro"/>
</dbReference>
<accession>A0A1L8F523</accession>
<protein>
    <submittedName>
        <fullName evidence="2">Uncharacterized protein LOC108700412</fullName>
    </submittedName>
</protein>
<dbReference type="InterPro" id="IPR027370">
    <property type="entry name" value="Znf-RING_euk"/>
</dbReference>
<proteinExistence type="predicted"/>
<dbReference type="Pfam" id="PF15227">
    <property type="entry name" value="zf-C3HC4_4"/>
    <property type="match status" value="2"/>
</dbReference>
<dbReference type="Pfam" id="PF13445">
    <property type="entry name" value="zf-RING_UBOX"/>
    <property type="match status" value="3"/>
</dbReference>
<name>A0A1L8F523_XENLA</name>